<sequence length="88" mass="10307">MNHELQNFIQDYVTLLQEKYHQSLIKTEKSQTEADAAFYQGTSFTYYDALDILKSQLEAFGYEIENFATIVPELDKAKKLQEYVKSNE</sequence>
<gene>
    <name evidence="1" type="ORF">NIES2119_16015</name>
</gene>
<evidence type="ECO:0000313" key="1">
    <source>
        <dbReference type="EMBL" id="OKH36544.1"/>
    </source>
</evidence>
<dbReference type="RefSeq" id="WP_073594509.1">
    <property type="nucleotide sequence ID" value="NZ_MRCE01000015.1"/>
</dbReference>
<dbReference type="EMBL" id="MRCE01000015">
    <property type="protein sequence ID" value="OKH36544.1"/>
    <property type="molecule type" value="Genomic_DNA"/>
</dbReference>
<name>A0A1U7IHL8_9CYAN</name>
<protein>
    <submittedName>
        <fullName evidence="1">Uncharacterized protein</fullName>
    </submittedName>
</protein>
<reference evidence="1 2" key="1">
    <citation type="submission" date="2016-11" db="EMBL/GenBank/DDBJ databases">
        <title>Draft Genome Sequences of Nine Cyanobacterial Strains from Diverse Habitats.</title>
        <authorList>
            <person name="Zhu T."/>
            <person name="Hou S."/>
            <person name="Lu X."/>
            <person name="Hess W.R."/>
        </authorList>
    </citation>
    <scope>NUCLEOTIDE SEQUENCE [LARGE SCALE GENOMIC DNA]</scope>
    <source>
        <strain evidence="1 2">IAM M-71</strain>
    </source>
</reference>
<proteinExistence type="predicted"/>
<dbReference type="STRING" id="454136.NIES2119_16015"/>
<evidence type="ECO:0000313" key="2">
    <source>
        <dbReference type="Proteomes" id="UP000185860"/>
    </source>
</evidence>
<accession>A0A1U7IHL8</accession>
<organism evidence="1 2">
    <name type="scientific">[Phormidium ambiguum] IAM M-71</name>
    <dbReference type="NCBI Taxonomy" id="454136"/>
    <lineage>
        <taxon>Bacteria</taxon>
        <taxon>Bacillati</taxon>
        <taxon>Cyanobacteriota</taxon>
        <taxon>Cyanophyceae</taxon>
        <taxon>Oscillatoriophycideae</taxon>
        <taxon>Aerosakkonematales</taxon>
        <taxon>Aerosakkonemataceae</taxon>
        <taxon>Floridanema</taxon>
    </lineage>
</organism>
<dbReference type="AlphaFoldDB" id="A0A1U7IHL8"/>
<dbReference type="Proteomes" id="UP000185860">
    <property type="component" value="Unassembled WGS sequence"/>
</dbReference>
<comment type="caution">
    <text evidence="1">The sequence shown here is derived from an EMBL/GenBank/DDBJ whole genome shotgun (WGS) entry which is preliminary data.</text>
</comment>